<accession>A0A0W8FRF6</accession>
<organism evidence="1">
    <name type="scientific">hydrocarbon metagenome</name>
    <dbReference type="NCBI Taxonomy" id="938273"/>
    <lineage>
        <taxon>unclassified sequences</taxon>
        <taxon>metagenomes</taxon>
        <taxon>ecological metagenomes</taxon>
    </lineage>
</organism>
<proteinExistence type="predicted"/>
<comment type="caution">
    <text evidence="1">The sequence shown here is derived from an EMBL/GenBank/DDBJ whole genome shotgun (WGS) entry which is preliminary data.</text>
</comment>
<evidence type="ECO:0000313" key="1">
    <source>
        <dbReference type="EMBL" id="KUG23488.1"/>
    </source>
</evidence>
<sequence>MGVGTIANISLDGVGVLIPKDFKQQILIDEQNSKFEIVFNLPVENKPIKLFCDSNRIIDAEDNIHVGAYFIDADFKSYKALQTYLT</sequence>
<evidence type="ECO:0008006" key="2">
    <source>
        <dbReference type="Google" id="ProtNLM"/>
    </source>
</evidence>
<protein>
    <recommendedName>
        <fullName evidence="2">PilZ domain-containing protein</fullName>
    </recommendedName>
</protein>
<name>A0A0W8FRF6_9ZZZZ</name>
<dbReference type="EMBL" id="LNQE01000904">
    <property type="protein sequence ID" value="KUG23488.1"/>
    <property type="molecule type" value="Genomic_DNA"/>
</dbReference>
<gene>
    <name evidence="1" type="ORF">ASZ90_006729</name>
</gene>
<dbReference type="AlphaFoldDB" id="A0A0W8FRF6"/>
<reference evidence="1" key="1">
    <citation type="journal article" date="2015" name="Proc. Natl. Acad. Sci. U.S.A.">
        <title>Networks of energetic and metabolic interactions define dynamics in microbial communities.</title>
        <authorList>
            <person name="Embree M."/>
            <person name="Liu J.K."/>
            <person name="Al-Bassam M.M."/>
            <person name="Zengler K."/>
        </authorList>
    </citation>
    <scope>NUCLEOTIDE SEQUENCE</scope>
</reference>